<evidence type="ECO:0000256" key="1">
    <source>
        <dbReference type="PIRNR" id="PIRNR011368"/>
    </source>
</evidence>
<sequence length="176" mass="19097">MKNQVKKILGMSVIAAMVIVGCSHAPKSGVSKSNTEYKEATKGAPEWVMGDLEKVAKYEKYSGVFLGRAEDLITSGDVDYSTSQATTKARANLAANLKSTLQKELQNEKTRTTDSSGKSSISGSDSEKISQLVDNELVASKMLARYVGKDRVFVLVGLDKEIVDKVRSELGMVKKK</sequence>
<keyword evidence="4" id="KW-0449">Lipoprotein</keyword>
<dbReference type="PROSITE" id="PS51257">
    <property type="entry name" value="PROKAR_LIPOPROTEIN"/>
    <property type="match status" value="1"/>
</dbReference>
<comment type="function">
    <text evidence="1">Could play a role in the pathogenesis of H.pylori by serving as an inflammatory mediator.</text>
</comment>
<dbReference type="HOGENOM" id="CLU_1560827_0_0_7"/>
<evidence type="ECO:0000313" key="5">
    <source>
        <dbReference type="Proteomes" id="UP000010078"/>
    </source>
</evidence>
<keyword evidence="1" id="KW-0998">Cell outer membrane</keyword>
<dbReference type="AlphaFoldDB" id="K7Y139"/>
<dbReference type="KEGG" id="hpyk:HPAKL86_01040"/>
<feature type="region of interest" description="Disordered" evidence="2">
    <location>
        <begin position="105"/>
        <end position="125"/>
    </location>
</feature>
<evidence type="ECO:0000313" key="4">
    <source>
        <dbReference type="EMBL" id="AFX89234.1"/>
    </source>
</evidence>
<protein>
    <recommendedName>
        <fullName evidence="1">LPP20 lipoprotein</fullName>
    </recommendedName>
</protein>
<evidence type="ECO:0000256" key="2">
    <source>
        <dbReference type="SAM" id="MobiDB-lite"/>
    </source>
</evidence>
<dbReference type="Pfam" id="PF02169">
    <property type="entry name" value="LPP20"/>
    <property type="match status" value="1"/>
</dbReference>
<name>K7Y139_HELPX</name>
<dbReference type="Proteomes" id="UP000010078">
    <property type="component" value="Chromosome"/>
</dbReference>
<dbReference type="Gene3D" id="3.10.129.140">
    <property type="entry name" value="Helicobacter TNF-alpha-Inducing protein"/>
    <property type="match status" value="1"/>
</dbReference>
<dbReference type="EMBL" id="CP003476">
    <property type="protein sequence ID" value="AFX89234.1"/>
    <property type="molecule type" value="Genomic_DNA"/>
</dbReference>
<dbReference type="GO" id="GO:0009279">
    <property type="term" value="C:cell outer membrane"/>
    <property type="evidence" value="ECO:0007669"/>
    <property type="project" value="UniProtKB-UniRule"/>
</dbReference>
<dbReference type="PRINTS" id="PR01019">
    <property type="entry name" value="LIPOLPP20"/>
</dbReference>
<dbReference type="InterPro" id="IPR024952">
    <property type="entry name" value="LPP20-like_dom"/>
</dbReference>
<accession>K7Y139</accession>
<proteinExistence type="predicted"/>
<feature type="compositionally biased region" description="Low complexity" evidence="2">
    <location>
        <begin position="114"/>
        <end position="124"/>
    </location>
</feature>
<dbReference type="RefSeq" id="WP_015086664.1">
    <property type="nucleotide sequence ID" value="NC_019563.1"/>
</dbReference>
<evidence type="ECO:0000259" key="3">
    <source>
        <dbReference type="Pfam" id="PF02169"/>
    </source>
</evidence>
<gene>
    <name evidence="4" type="ORF">HPAKL86_01040</name>
</gene>
<dbReference type="PIRSF" id="PIRSF011368">
    <property type="entry name" value="Lipo_LPP20"/>
    <property type="match status" value="1"/>
</dbReference>
<feature type="domain" description="Lipoprotein LPP20-like" evidence="3">
    <location>
        <begin position="45"/>
        <end position="159"/>
    </location>
</feature>
<keyword evidence="1" id="KW-0472">Membrane</keyword>
<organism evidence="4 5">
    <name type="scientific">Helicobacter pylori Aklavik86</name>
    <dbReference type="NCBI Taxonomy" id="1055532"/>
    <lineage>
        <taxon>Bacteria</taxon>
        <taxon>Pseudomonadati</taxon>
        <taxon>Campylobacterota</taxon>
        <taxon>Epsilonproteobacteria</taxon>
        <taxon>Campylobacterales</taxon>
        <taxon>Helicobacteraceae</taxon>
        <taxon>Helicobacter</taxon>
    </lineage>
</organism>
<dbReference type="InterPro" id="IPR002217">
    <property type="entry name" value="Lipo_LPP20"/>
</dbReference>
<dbReference type="PATRIC" id="fig|1055532.3.peg.213"/>
<reference evidence="4 5" key="1">
    <citation type="journal article" date="2015" name="Genome Announc.">
        <title>Complete Genome Sequences of Two Helicobacter pylori Strains from a Canadian Arctic Aboriginal Community.</title>
        <authorList>
            <person name="Kersulyte D."/>
            <person name="Bertoli M.T."/>
            <person name="Tamma S."/>
            <person name="Keelan M."/>
            <person name="Munday R."/>
            <person name="Geary J."/>
            <person name="Veldhuyzen van Zanten S."/>
            <person name="Goodman K.J."/>
            <person name="Berg D.E."/>
        </authorList>
    </citation>
    <scope>NUCLEOTIDE SEQUENCE [LARGE SCALE GENOMIC DNA]</scope>
    <source>
        <strain evidence="4">Aklavik86</strain>
    </source>
</reference>